<dbReference type="Pfam" id="PF05557">
    <property type="entry name" value="MAD"/>
    <property type="match status" value="1"/>
</dbReference>
<dbReference type="PANTHER" id="PTHR23168">
    <property type="entry name" value="MITOTIC SPINDLE ASSEMBLY CHECKPOINT PROTEIN MAD1 MITOTIC ARREST DEFICIENT-LIKE PROTEIN 1"/>
    <property type="match status" value="1"/>
</dbReference>
<feature type="region of interest" description="Disordered" evidence="8">
    <location>
        <begin position="1095"/>
        <end position="1142"/>
    </location>
</feature>
<dbReference type="InterPro" id="IPR008672">
    <property type="entry name" value="Mad1"/>
</dbReference>
<dbReference type="GO" id="GO:0005635">
    <property type="term" value="C:nuclear envelope"/>
    <property type="evidence" value="ECO:0007669"/>
    <property type="project" value="TreeGrafter"/>
</dbReference>
<evidence type="ECO:0000256" key="5">
    <source>
        <dbReference type="ARBA" id="ARBA00023242"/>
    </source>
</evidence>
<feature type="coiled-coil region" evidence="7">
    <location>
        <begin position="476"/>
        <end position="547"/>
    </location>
</feature>
<keyword evidence="6" id="KW-0131">Cell cycle</keyword>
<feature type="region of interest" description="Disordered" evidence="8">
    <location>
        <begin position="1198"/>
        <end position="1233"/>
    </location>
</feature>
<dbReference type="EMBL" id="LVLJ01002341">
    <property type="protein sequence ID" value="OAE25379.1"/>
    <property type="molecule type" value="Genomic_DNA"/>
</dbReference>
<feature type="region of interest" description="Disordered" evidence="8">
    <location>
        <begin position="162"/>
        <end position="183"/>
    </location>
</feature>
<evidence type="ECO:0000256" key="7">
    <source>
        <dbReference type="SAM" id="Coils"/>
    </source>
</evidence>
<evidence type="ECO:0000313" key="10">
    <source>
        <dbReference type="Proteomes" id="UP000077202"/>
    </source>
</evidence>
<feature type="coiled-coil region" evidence="7">
    <location>
        <begin position="288"/>
        <end position="446"/>
    </location>
</feature>
<keyword evidence="7" id="KW-0175">Coiled coil</keyword>
<feature type="compositionally biased region" description="Low complexity" evidence="8">
    <location>
        <begin position="1220"/>
        <end position="1229"/>
    </location>
</feature>
<evidence type="ECO:0000256" key="8">
    <source>
        <dbReference type="SAM" id="MobiDB-lite"/>
    </source>
</evidence>
<comment type="caution">
    <text evidence="9">The sequence shown here is derived from an EMBL/GenBank/DDBJ whole genome shotgun (WGS) entry which is preliminary data.</text>
</comment>
<evidence type="ECO:0000256" key="3">
    <source>
        <dbReference type="ARBA" id="ARBA00022618"/>
    </source>
</evidence>
<keyword evidence="5" id="KW-0539">Nucleus</keyword>
<comment type="similarity">
    <text evidence="2">Belongs to the MAD1 family.</text>
</comment>
<protein>
    <submittedName>
        <fullName evidence="9">Uncharacterized protein</fullName>
    </submittedName>
</protein>
<proteinExistence type="inferred from homology"/>
<feature type="coiled-coil region" evidence="7">
    <location>
        <begin position="592"/>
        <end position="640"/>
    </location>
</feature>
<keyword evidence="4" id="KW-0498">Mitosis</keyword>
<feature type="compositionally biased region" description="Polar residues" evidence="8">
    <location>
        <begin position="1132"/>
        <end position="1142"/>
    </location>
</feature>
<evidence type="ECO:0000256" key="1">
    <source>
        <dbReference type="ARBA" id="ARBA00004123"/>
    </source>
</evidence>
<dbReference type="GO" id="GO:0072686">
    <property type="term" value="C:mitotic spindle"/>
    <property type="evidence" value="ECO:0007669"/>
    <property type="project" value="TreeGrafter"/>
</dbReference>
<evidence type="ECO:0000313" key="9">
    <source>
        <dbReference type="EMBL" id="OAE25379.1"/>
    </source>
</evidence>
<name>A0A176VX34_MARPO</name>
<keyword evidence="3" id="KW-0132">Cell division</keyword>
<dbReference type="Proteomes" id="UP000077202">
    <property type="component" value="Unassembled WGS sequence"/>
</dbReference>
<dbReference type="SUPFAM" id="SSF75704">
    <property type="entry name" value="Mitotic arrest deficient-like 1, Mad1"/>
    <property type="match status" value="1"/>
</dbReference>
<keyword evidence="10" id="KW-1185">Reference proteome</keyword>
<reference evidence="9" key="1">
    <citation type="submission" date="2016-03" db="EMBL/GenBank/DDBJ databases">
        <title>Mechanisms controlling the formation of the plant cell surface in tip-growing cells are functionally conserved among land plants.</title>
        <authorList>
            <person name="Honkanen S."/>
            <person name="Jones V.A."/>
            <person name="Morieri G."/>
            <person name="Champion C."/>
            <person name="Hetherington A.J."/>
            <person name="Kelly S."/>
            <person name="Saint-Marcoux D."/>
            <person name="Proust H."/>
            <person name="Prescott H."/>
            <person name="Dolan L."/>
        </authorList>
    </citation>
    <scope>NUCLEOTIDE SEQUENCE [LARGE SCALE GENOMIC DNA]</scope>
    <source>
        <tissue evidence="9">Whole gametophyte</tissue>
    </source>
</reference>
<feature type="compositionally biased region" description="Basic and acidic residues" evidence="8">
    <location>
        <begin position="1200"/>
        <end position="1211"/>
    </location>
</feature>
<accession>A0A176VX34</accession>
<gene>
    <name evidence="9" type="ORF">AXG93_4620s1940</name>
</gene>
<evidence type="ECO:0000256" key="4">
    <source>
        <dbReference type="ARBA" id="ARBA00022776"/>
    </source>
</evidence>
<comment type="subcellular location">
    <subcellularLocation>
        <location evidence="1">Nucleus</location>
    </subcellularLocation>
</comment>
<feature type="coiled-coil region" evidence="7">
    <location>
        <begin position="677"/>
        <end position="753"/>
    </location>
</feature>
<dbReference type="GO" id="GO:0000776">
    <property type="term" value="C:kinetochore"/>
    <property type="evidence" value="ECO:0007669"/>
    <property type="project" value="TreeGrafter"/>
</dbReference>
<dbReference type="GO" id="GO:0007094">
    <property type="term" value="P:mitotic spindle assembly checkpoint signaling"/>
    <property type="evidence" value="ECO:0007669"/>
    <property type="project" value="InterPro"/>
</dbReference>
<evidence type="ECO:0000256" key="6">
    <source>
        <dbReference type="ARBA" id="ARBA00023306"/>
    </source>
</evidence>
<organism evidence="9 10">
    <name type="scientific">Marchantia polymorpha subsp. ruderalis</name>
    <dbReference type="NCBI Taxonomy" id="1480154"/>
    <lineage>
        <taxon>Eukaryota</taxon>
        <taxon>Viridiplantae</taxon>
        <taxon>Streptophyta</taxon>
        <taxon>Embryophyta</taxon>
        <taxon>Marchantiophyta</taxon>
        <taxon>Marchantiopsida</taxon>
        <taxon>Marchantiidae</taxon>
        <taxon>Marchantiales</taxon>
        <taxon>Marchantiaceae</taxon>
        <taxon>Marchantia</taxon>
    </lineage>
</organism>
<evidence type="ECO:0000256" key="2">
    <source>
        <dbReference type="ARBA" id="ARBA00008029"/>
    </source>
</evidence>
<dbReference type="GO" id="GO:0051315">
    <property type="term" value="P:attachment of mitotic spindle microtubules to kinetochore"/>
    <property type="evidence" value="ECO:0007669"/>
    <property type="project" value="TreeGrafter"/>
</dbReference>
<dbReference type="Gene3D" id="6.10.250.90">
    <property type="match status" value="1"/>
</dbReference>
<dbReference type="Gene3D" id="3.30.457.60">
    <property type="match status" value="1"/>
</dbReference>
<dbReference type="PANTHER" id="PTHR23168:SF0">
    <property type="entry name" value="MITOTIC SPINDLE ASSEMBLY CHECKPOINT PROTEIN MAD1"/>
    <property type="match status" value="1"/>
</dbReference>
<sequence>MPRRPRDMETFEKQSSGSMLADLNVVAVEGILERRQHIADNCSFADFERHWGTPVPAIAMLAERSTFAELRCNSRNSAIHQAACDFVSEEICVDEFSFKSDECMTASRAAQYLESFGHSSEDVRFPCWRCLQNLQSPGEAVMRNEGSVAPWPHLALTRSSLGYGPEARPTSSPSKKPRLPFGINVEEPDEPFSLRSLRRGASWDMGQADPFHQEPYSEELALSKFREDPGFPDSETEEENERDLDWENLRCSYKCRNLVKSDVLTSLDTREKEVGELKAMFLTLKGAYSSSEEEKKRLKKRVEVLEQNLSAANEREKAWHKQRLQESEKTEELIRTHMTRCGELEDLVQEQMRKCAEAEAQSQALEARAIAAEEAKDRAAEKSVRDIKRYQEELDRLHGDSVYTIGKMDSEVEIEKLRVHGAQAEAERLQLELKEMKTSMDENLVEKLKLEHKLLDVEIRNNAMRTTSPTEADMMIKHLKEELSQCEVEIREARKLKRFYSNVDLLKERLESEKLRADRAEAALTNLADLEWKVKDMENELSAWKEITSKIPGVESRNDILLKVAELQREVVAAGAKVGEHNAQVVKLQTALEMAKSAKDEAESIASAAEAEAVEAVLNLKRAERKVALITKERDGLKEILASYDEEEAVIASHQKRNPSTALSNLGTPSKSKDLRIQQLEAALVDAQQHAKLLGEEIERGSSAATEQRRRAETLALELVKEQEKIKLVEREAEQLRAEVSVLEAKMGRGESNPSATKVLHMLINPEAMARGDIEVQALRAKLQLHERQSGETYPIVLEEDSKNVSNDPESVMMLKQRVSALEKREVRYRQVFGNKIAVFREACGLIFGYKVQMNEEQDSSTGGSITLFTLRSIYSSSEEEQIQFQFKAGNLEMIANEYTASPEIQRQIMMTGSNSYMGSFEFDGENDTGHPFLQHWFQEEFLHLFYEDEEFRNQVLKCLLSKTQLESTVSMTIEKKPRRTWLRDLECAGLFLSLSEDDEAEDQEGSNCSDDKATSECLKYRDKFSQCPDPRSHETSSYGSPLWNFVHDLPVMSKSFTDAICQYPDPAETGSSTGSLWNMLMQAPGQELQLGQKHEDLETSPGKSSREERRPSSPSSCWKANPLYGMRAGSPETSGSETDGSCSAAAWLKNGSVEPKNLCTNIGVSCMPGPSSLMFSPNPLASPYWEDKKLLQSEDLQELPDRTKRVDPDRPPTPAFGETSGATSARTSGTRDTRAAAAASAATGSRHSRTRALIRIWDSVLKKMFKLKVRVRFSPANLRSIKGETATVTSDALRDPLPRPCGKLYQI</sequence>
<dbReference type="GO" id="GO:0051301">
    <property type="term" value="P:cell division"/>
    <property type="evidence" value="ECO:0007669"/>
    <property type="project" value="UniProtKB-KW"/>
</dbReference>